<reference evidence="2 3" key="1">
    <citation type="submission" date="2017-10" db="EMBL/GenBank/DDBJ databases">
        <title>Sequencing the genomes of 1000 actinobacteria strains.</title>
        <authorList>
            <person name="Klenk H.-P."/>
        </authorList>
    </citation>
    <scope>NUCLEOTIDE SEQUENCE [LARGE SCALE GENOMIC DNA]</scope>
    <source>
        <strain evidence="2 3">DSM 18966</strain>
    </source>
</reference>
<evidence type="ECO:0000313" key="3">
    <source>
        <dbReference type="Proteomes" id="UP000225548"/>
    </source>
</evidence>
<feature type="transmembrane region" description="Helical" evidence="1">
    <location>
        <begin position="445"/>
        <end position="463"/>
    </location>
</feature>
<comment type="caution">
    <text evidence="2">The sequence shown here is derived from an EMBL/GenBank/DDBJ whole genome shotgun (WGS) entry which is preliminary data.</text>
</comment>
<feature type="transmembrane region" description="Helical" evidence="1">
    <location>
        <begin position="285"/>
        <end position="306"/>
    </location>
</feature>
<evidence type="ECO:0000313" key="2">
    <source>
        <dbReference type="EMBL" id="PFG32530.1"/>
    </source>
</evidence>
<evidence type="ECO:0000256" key="1">
    <source>
        <dbReference type="SAM" id="Phobius"/>
    </source>
</evidence>
<organism evidence="2 3">
    <name type="scientific">Sanguibacter antarcticus</name>
    <dbReference type="NCBI Taxonomy" id="372484"/>
    <lineage>
        <taxon>Bacteria</taxon>
        <taxon>Bacillati</taxon>
        <taxon>Actinomycetota</taxon>
        <taxon>Actinomycetes</taxon>
        <taxon>Micrococcales</taxon>
        <taxon>Sanguibacteraceae</taxon>
        <taxon>Sanguibacter</taxon>
    </lineage>
</organism>
<feature type="transmembrane region" description="Helical" evidence="1">
    <location>
        <begin position="364"/>
        <end position="382"/>
    </location>
</feature>
<dbReference type="EMBL" id="PDJG01000001">
    <property type="protein sequence ID" value="PFG32530.1"/>
    <property type="molecule type" value="Genomic_DNA"/>
</dbReference>
<keyword evidence="2" id="KW-0328">Glycosyltransferase</keyword>
<dbReference type="AlphaFoldDB" id="A0A2A9E2V8"/>
<keyword evidence="1" id="KW-0472">Membrane</keyword>
<dbReference type="OrthoDB" id="4824358at2"/>
<feature type="transmembrane region" description="Helical" evidence="1">
    <location>
        <begin position="388"/>
        <end position="410"/>
    </location>
</feature>
<accession>A0A2A9E2V8</accession>
<proteinExistence type="predicted"/>
<feature type="transmembrane region" description="Helical" evidence="1">
    <location>
        <begin position="422"/>
        <end position="439"/>
    </location>
</feature>
<keyword evidence="1" id="KW-0812">Transmembrane</keyword>
<dbReference type="Proteomes" id="UP000225548">
    <property type="component" value="Unassembled WGS sequence"/>
</dbReference>
<feature type="transmembrane region" description="Helical" evidence="1">
    <location>
        <begin position="179"/>
        <end position="198"/>
    </location>
</feature>
<dbReference type="RefSeq" id="WP_098453887.1">
    <property type="nucleotide sequence ID" value="NZ_PDJG01000001.1"/>
</dbReference>
<feature type="transmembrane region" description="Helical" evidence="1">
    <location>
        <begin position="147"/>
        <end position="167"/>
    </location>
</feature>
<dbReference type="GO" id="GO:0016757">
    <property type="term" value="F:glycosyltransferase activity"/>
    <property type="evidence" value="ECO:0007669"/>
    <property type="project" value="UniProtKB-KW"/>
</dbReference>
<name>A0A2A9E2V8_9MICO</name>
<protein>
    <submittedName>
        <fullName evidence="2">Dolichyl-phosphate-mannose-protein mannosyltransferase</fullName>
    </submittedName>
</protein>
<keyword evidence="1" id="KW-1133">Transmembrane helix</keyword>
<keyword evidence="3" id="KW-1185">Reference proteome</keyword>
<gene>
    <name evidence="2" type="ORF">ATL42_0370</name>
</gene>
<sequence>MSEDAPSPAAPAPRSRPSLATVARRTIGSRWIAPLVLVLVSFVTVTVHVESFTTISPVDELTHIDSLFHAPVPVHSGEKIGEDALREQACRGLDGYPSPSCTTPGDLDPEDFQEDGFNTGAVYTPLYYSVTKLLAVPLQLVTGTESLVTAARLVGAVWLAAGLLLTYSVGRRLGAARASLTSILVLVAMTPSILFPSATVSPDATGLVAGAAIVWAALVWEDAPRRRWWVPVLVAVLVAALKTVNILAIFMIACYILIRLASSWNAQRRGTDMDGQLPEDRRRPMLVGAIAVGAGVFATLLGWSAYVSASTVASTVDVPMNERTATASLTGWQLLVSFGQFLDPLEPSGNVTITEAVGFVDQRLVGMLLLAAVVGGAFFALGSPRLRALGQAMFIAGAIGGPLMTVFIFVLHGSYIAIPGRYAITLVPAAVVLAATFVRPRWAQVVLALGALAVWLVTLRTLLTR</sequence>
<feature type="transmembrane region" description="Helical" evidence="1">
    <location>
        <begin position="31"/>
        <end position="49"/>
    </location>
</feature>
<feature type="transmembrane region" description="Helical" evidence="1">
    <location>
        <begin position="232"/>
        <end position="258"/>
    </location>
</feature>
<keyword evidence="2" id="KW-0808">Transferase</keyword>